<evidence type="ECO:0000259" key="2">
    <source>
        <dbReference type="Pfam" id="PF08752"/>
    </source>
</evidence>
<accession>A0A6G3MFV3</accession>
<dbReference type="InterPro" id="IPR013040">
    <property type="entry name" value="Coatomer_gsu_app_Ig-like_dom"/>
</dbReference>
<dbReference type="PANTHER" id="PTHR10261:SF0">
    <property type="entry name" value="COATOMER SUBUNIT GAMMA-2"/>
    <property type="match status" value="1"/>
</dbReference>
<protein>
    <submittedName>
        <fullName evidence="3">Coatomer subunit gamma (Trinotate prediction)</fullName>
    </submittedName>
</protein>
<comment type="subcellular location">
    <subcellularLocation>
        <location evidence="1">Endomembrane system</location>
        <topology evidence="1">Peripheral membrane protein</topology>
        <orientation evidence="1">Cytoplasmic side</orientation>
    </subcellularLocation>
</comment>
<dbReference type="Gene3D" id="1.25.10.10">
    <property type="entry name" value="Leucine-rich Repeat Variant"/>
    <property type="match status" value="1"/>
</dbReference>
<dbReference type="InterPro" id="IPR016024">
    <property type="entry name" value="ARM-type_fold"/>
</dbReference>
<feature type="domain" description="Coatomer gamma subunit appendage Ig-like subdomain" evidence="2">
    <location>
        <begin position="144"/>
        <end position="189"/>
    </location>
</feature>
<sequence length="204" mass="23038">MLESCETRAAAVVCLAQFAIAISSLKPSILVLIHRCFYDNDDEVRDRACFYYSMLRDENSATLIIDVPLTSPGLWLKALDIYINEGNFSAPFEVAAVADLQKIAETEVPKSISVARNRFSFNVALISFEPLSQEIKSSFTELQPLTQILNISSTHTFSHVSKPQHLTDSDAEFDIICFKHMFSDLVIFEVCNIVQYKVCYTKYT</sequence>
<dbReference type="GO" id="GO:0005783">
    <property type="term" value="C:endoplasmic reticulum"/>
    <property type="evidence" value="ECO:0007669"/>
    <property type="project" value="TreeGrafter"/>
</dbReference>
<dbReference type="GO" id="GO:0006886">
    <property type="term" value="P:intracellular protein transport"/>
    <property type="evidence" value="ECO:0007669"/>
    <property type="project" value="InterPro"/>
</dbReference>
<dbReference type="SUPFAM" id="SSF48371">
    <property type="entry name" value="ARM repeat"/>
    <property type="match status" value="1"/>
</dbReference>
<dbReference type="InterPro" id="IPR017106">
    <property type="entry name" value="Coatomer_gsu"/>
</dbReference>
<name>A0A6G3MFV3_HENSL</name>
<dbReference type="InterPro" id="IPR011989">
    <property type="entry name" value="ARM-like"/>
</dbReference>
<evidence type="ECO:0000256" key="1">
    <source>
        <dbReference type="ARBA" id="ARBA00029433"/>
    </source>
</evidence>
<dbReference type="GO" id="GO:0006891">
    <property type="term" value="P:intra-Golgi vesicle-mediated transport"/>
    <property type="evidence" value="ECO:0007669"/>
    <property type="project" value="TreeGrafter"/>
</dbReference>
<dbReference type="InterPro" id="IPR037067">
    <property type="entry name" value="Coatomer_gsu_app_sf"/>
</dbReference>
<dbReference type="GO" id="GO:0005793">
    <property type="term" value="C:endoplasmic reticulum-Golgi intermediate compartment"/>
    <property type="evidence" value="ECO:0007669"/>
    <property type="project" value="TreeGrafter"/>
</dbReference>
<dbReference type="InterPro" id="IPR013041">
    <property type="entry name" value="Clathrin_app_Ig-like_sf"/>
</dbReference>
<dbReference type="GO" id="GO:0006888">
    <property type="term" value="P:endoplasmic reticulum to Golgi vesicle-mediated transport"/>
    <property type="evidence" value="ECO:0007669"/>
    <property type="project" value="TreeGrafter"/>
</dbReference>
<organism evidence="3">
    <name type="scientific">Henneguya salminicola</name>
    <name type="common">Myxosporean</name>
    <dbReference type="NCBI Taxonomy" id="69463"/>
    <lineage>
        <taxon>Eukaryota</taxon>
        <taxon>Metazoa</taxon>
        <taxon>Cnidaria</taxon>
        <taxon>Myxozoa</taxon>
        <taxon>Myxosporea</taxon>
        <taxon>Bivalvulida</taxon>
        <taxon>Platysporina</taxon>
        <taxon>Myxobolidae</taxon>
        <taxon>Henneguya</taxon>
    </lineage>
</organism>
<dbReference type="SUPFAM" id="SSF49348">
    <property type="entry name" value="Clathrin adaptor appendage domain"/>
    <property type="match status" value="1"/>
</dbReference>
<dbReference type="AlphaFoldDB" id="A0A6G3MFV3"/>
<dbReference type="GO" id="GO:0000139">
    <property type="term" value="C:Golgi membrane"/>
    <property type="evidence" value="ECO:0007669"/>
    <property type="project" value="TreeGrafter"/>
</dbReference>
<proteinExistence type="predicted"/>
<dbReference type="PANTHER" id="PTHR10261">
    <property type="entry name" value="COATOMER SUBUNIT GAMMA"/>
    <property type="match status" value="1"/>
</dbReference>
<reference evidence="3" key="1">
    <citation type="submission" date="2018-11" db="EMBL/GenBank/DDBJ databases">
        <title>Henneguya salminicola genome and transcriptome.</title>
        <authorList>
            <person name="Yahalomi D."/>
            <person name="Atkinson S.D."/>
            <person name="Neuhof M."/>
            <person name="Chang E.S."/>
            <person name="Philippe H."/>
            <person name="Cartwright P."/>
            <person name="Bartholomew J.L."/>
            <person name="Huchon D."/>
        </authorList>
    </citation>
    <scope>NUCLEOTIDE SEQUENCE</scope>
    <source>
        <strain evidence="3">Hz1</strain>
        <tissue evidence="3">Whole</tissue>
    </source>
</reference>
<dbReference type="EMBL" id="GHBP01001886">
    <property type="protein sequence ID" value="NDJ92915.1"/>
    <property type="molecule type" value="Transcribed_RNA"/>
</dbReference>
<dbReference type="GO" id="GO:0005198">
    <property type="term" value="F:structural molecule activity"/>
    <property type="evidence" value="ECO:0007669"/>
    <property type="project" value="InterPro"/>
</dbReference>
<dbReference type="GO" id="GO:0030126">
    <property type="term" value="C:COPI vesicle coat"/>
    <property type="evidence" value="ECO:0007669"/>
    <property type="project" value="InterPro"/>
</dbReference>
<evidence type="ECO:0000313" key="3">
    <source>
        <dbReference type="EMBL" id="NDJ92915.1"/>
    </source>
</evidence>
<dbReference type="GO" id="GO:0009306">
    <property type="term" value="P:protein secretion"/>
    <property type="evidence" value="ECO:0007669"/>
    <property type="project" value="TreeGrafter"/>
</dbReference>
<dbReference type="Gene3D" id="2.60.40.1480">
    <property type="entry name" value="Coatomer, gamma subunit, appendage domain"/>
    <property type="match status" value="1"/>
</dbReference>
<dbReference type="Pfam" id="PF08752">
    <property type="entry name" value="COP-gamma_platf"/>
    <property type="match status" value="1"/>
</dbReference>